<dbReference type="STRING" id="229921.ADN01_17600"/>
<dbReference type="CDD" id="cd00609">
    <property type="entry name" value="AAT_like"/>
    <property type="match status" value="1"/>
</dbReference>
<evidence type="ECO:0000313" key="9">
    <source>
        <dbReference type="Proteomes" id="UP000050501"/>
    </source>
</evidence>
<comment type="similarity">
    <text evidence="2 6">Belongs to the class-I pyridoxal-phosphate-dependent aminotransferase family.</text>
</comment>
<dbReference type="PATRIC" id="fig|229921.5.peg.147"/>
<keyword evidence="3 6" id="KW-0032">Aminotransferase</keyword>
<comment type="caution">
    <text evidence="8">The sequence shown here is derived from an EMBL/GenBank/DDBJ whole genome shotgun (WGS) entry which is preliminary data.</text>
</comment>
<dbReference type="Proteomes" id="UP000050501">
    <property type="component" value="Unassembled WGS sequence"/>
</dbReference>
<dbReference type="PANTHER" id="PTHR46383:SF3">
    <property type="entry name" value="ASPARTATE AMINOTRANSFERASE-RELATED"/>
    <property type="match status" value="1"/>
</dbReference>
<evidence type="ECO:0000313" key="8">
    <source>
        <dbReference type="EMBL" id="KPL75648.1"/>
    </source>
</evidence>
<gene>
    <name evidence="8" type="ORF">ADN01_17600</name>
</gene>
<dbReference type="Gene3D" id="3.90.1150.10">
    <property type="entry name" value="Aspartate Aminotransferase, domain 1"/>
    <property type="match status" value="1"/>
</dbReference>
<dbReference type="AlphaFoldDB" id="A0A0P6XKS5"/>
<keyword evidence="4 6" id="KW-0808">Transferase</keyword>
<dbReference type="GO" id="GO:0008483">
    <property type="term" value="F:transaminase activity"/>
    <property type="evidence" value="ECO:0007669"/>
    <property type="project" value="UniProtKB-KW"/>
</dbReference>
<evidence type="ECO:0000256" key="3">
    <source>
        <dbReference type="ARBA" id="ARBA00022576"/>
    </source>
</evidence>
<dbReference type="EC" id="2.6.1.-" evidence="6"/>
<dbReference type="InterPro" id="IPR050596">
    <property type="entry name" value="AspAT/PAT-like"/>
</dbReference>
<evidence type="ECO:0000256" key="1">
    <source>
        <dbReference type="ARBA" id="ARBA00001933"/>
    </source>
</evidence>
<dbReference type="PROSITE" id="PS00105">
    <property type="entry name" value="AA_TRANSFER_CLASS_1"/>
    <property type="match status" value="1"/>
</dbReference>
<dbReference type="GO" id="GO:0030170">
    <property type="term" value="F:pyridoxal phosphate binding"/>
    <property type="evidence" value="ECO:0007669"/>
    <property type="project" value="InterPro"/>
</dbReference>
<dbReference type="PANTHER" id="PTHR46383">
    <property type="entry name" value="ASPARTATE AMINOTRANSFERASE"/>
    <property type="match status" value="1"/>
</dbReference>
<evidence type="ECO:0000256" key="2">
    <source>
        <dbReference type="ARBA" id="ARBA00007441"/>
    </source>
</evidence>
<dbReference type="InterPro" id="IPR004839">
    <property type="entry name" value="Aminotransferase_I/II_large"/>
</dbReference>
<name>A0A0P6XKS5_9CHLR</name>
<accession>A0A0P6XKS5</accession>
<keyword evidence="9" id="KW-1185">Reference proteome</keyword>
<proteinExistence type="inferred from homology"/>
<evidence type="ECO:0000259" key="7">
    <source>
        <dbReference type="Pfam" id="PF00155"/>
    </source>
</evidence>
<dbReference type="Gene3D" id="3.40.640.10">
    <property type="entry name" value="Type I PLP-dependent aspartate aminotransferase-like (Major domain)"/>
    <property type="match status" value="1"/>
</dbReference>
<dbReference type="EMBL" id="LGCM01000065">
    <property type="protein sequence ID" value="KPL75648.1"/>
    <property type="molecule type" value="Genomic_DNA"/>
</dbReference>
<sequence length="386" mass="42149">MRESYISSRVAGLKPSGIRKFFDIAATMKDVISLGIGEPDFDTPKTIVEAGVASLRKGQTHYTSNAGILELRQELATHLKKLYGVEFDPATEIIITVGGSEALYLANTALLDPGDEVIIPTPCFVSYQAEATLAGGVPVEVPCRMEDNFDLNIEAVRKAITPRTKAILIGYPNNPTGAVASRETLTALLKLAEEHDLIVMSDEIYDQLVYGIPHVCFPALPGARPRTLLLGGFSKDYAMTGWRIGFAAGPASIIQGLVRIHQYTIMSAPTTAQVAAIDALKNCDEDVIEMREEYDRRRKLIVSGLNRIGLPTFEPRGAFYAFPKVSVTGLDDETFCNRLLNEEHVAIVPGSSFGAGGEGFARCSYATAYEKIEEALRRIEKFVNRL</sequence>
<dbReference type="InterPro" id="IPR004838">
    <property type="entry name" value="NHTrfase_class1_PyrdxlP-BS"/>
</dbReference>
<protein>
    <recommendedName>
        <fullName evidence="6">Aminotransferase</fullName>
        <ecNumber evidence="6">2.6.1.-</ecNumber>
    </recommendedName>
</protein>
<dbReference type="Pfam" id="PF00155">
    <property type="entry name" value="Aminotran_1_2"/>
    <property type="match status" value="1"/>
</dbReference>
<dbReference type="SUPFAM" id="SSF53383">
    <property type="entry name" value="PLP-dependent transferases"/>
    <property type="match status" value="1"/>
</dbReference>
<dbReference type="InterPro" id="IPR015421">
    <property type="entry name" value="PyrdxlP-dep_Trfase_major"/>
</dbReference>
<evidence type="ECO:0000256" key="6">
    <source>
        <dbReference type="RuleBase" id="RU000481"/>
    </source>
</evidence>
<dbReference type="OrthoDB" id="9813612at2"/>
<comment type="cofactor">
    <cofactor evidence="1 6">
        <name>pyridoxal 5'-phosphate</name>
        <dbReference type="ChEBI" id="CHEBI:597326"/>
    </cofactor>
</comment>
<reference evidence="8 9" key="1">
    <citation type="submission" date="2015-07" db="EMBL/GenBank/DDBJ databases">
        <title>Genome sequence of Levilinea saccharolytica DSM 16555.</title>
        <authorList>
            <person name="Hemp J."/>
            <person name="Ward L.M."/>
            <person name="Pace L.A."/>
            <person name="Fischer W.W."/>
        </authorList>
    </citation>
    <scope>NUCLEOTIDE SEQUENCE [LARGE SCALE GENOMIC DNA]</scope>
    <source>
        <strain evidence="8 9">KIBI-1</strain>
    </source>
</reference>
<dbReference type="FunFam" id="3.40.640.10:FF:000033">
    <property type="entry name" value="Aspartate aminotransferase"/>
    <property type="match status" value="1"/>
</dbReference>
<dbReference type="InterPro" id="IPR015422">
    <property type="entry name" value="PyrdxlP-dep_Trfase_small"/>
</dbReference>
<dbReference type="RefSeq" id="WP_062417093.1">
    <property type="nucleotide sequence ID" value="NZ_DF967974.1"/>
</dbReference>
<dbReference type="GO" id="GO:0006520">
    <property type="term" value="P:amino acid metabolic process"/>
    <property type="evidence" value="ECO:0007669"/>
    <property type="project" value="InterPro"/>
</dbReference>
<keyword evidence="5" id="KW-0663">Pyridoxal phosphate</keyword>
<feature type="domain" description="Aminotransferase class I/classII large" evidence="7">
    <location>
        <begin position="29"/>
        <end position="379"/>
    </location>
</feature>
<dbReference type="InterPro" id="IPR015424">
    <property type="entry name" value="PyrdxlP-dep_Trfase"/>
</dbReference>
<organism evidence="8 9">
    <name type="scientific">Levilinea saccharolytica</name>
    <dbReference type="NCBI Taxonomy" id="229921"/>
    <lineage>
        <taxon>Bacteria</taxon>
        <taxon>Bacillati</taxon>
        <taxon>Chloroflexota</taxon>
        <taxon>Anaerolineae</taxon>
        <taxon>Anaerolineales</taxon>
        <taxon>Anaerolineaceae</taxon>
        <taxon>Levilinea</taxon>
    </lineage>
</organism>
<evidence type="ECO:0000256" key="4">
    <source>
        <dbReference type="ARBA" id="ARBA00022679"/>
    </source>
</evidence>
<evidence type="ECO:0000256" key="5">
    <source>
        <dbReference type="ARBA" id="ARBA00022898"/>
    </source>
</evidence>